<dbReference type="PANTHER" id="PTHR48190">
    <property type="entry name" value="PROGRAMMED CELL DEATH PROTEIN 7"/>
    <property type="match status" value="1"/>
</dbReference>
<dbReference type="InterPro" id="IPR052831">
    <property type="entry name" value="Apoptosis_promoter"/>
</dbReference>
<feature type="compositionally biased region" description="Pro residues" evidence="1">
    <location>
        <begin position="273"/>
        <end position="288"/>
    </location>
</feature>
<dbReference type="OrthoDB" id="2289628at2759"/>
<reference evidence="2" key="2">
    <citation type="submission" date="2025-09" db="UniProtKB">
        <authorList>
            <consortium name="Ensembl"/>
        </authorList>
    </citation>
    <scope>IDENTIFICATION</scope>
</reference>
<organism evidence="2 3">
    <name type="scientific">Leptobrachium leishanense</name>
    <name type="common">Leishan spiny toad</name>
    <dbReference type="NCBI Taxonomy" id="445787"/>
    <lineage>
        <taxon>Eukaryota</taxon>
        <taxon>Metazoa</taxon>
        <taxon>Chordata</taxon>
        <taxon>Craniata</taxon>
        <taxon>Vertebrata</taxon>
        <taxon>Euteleostomi</taxon>
        <taxon>Amphibia</taxon>
        <taxon>Batrachia</taxon>
        <taxon>Anura</taxon>
        <taxon>Pelobatoidea</taxon>
        <taxon>Megophryidae</taxon>
        <taxon>Leptobrachium</taxon>
    </lineage>
</organism>
<dbReference type="Proteomes" id="UP000694569">
    <property type="component" value="Unplaced"/>
</dbReference>
<feature type="region of interest" description="Disordered" evidence="1">
    <location>
        <begin position="1"/>
        <end position="292"/>
    </location>
</feature>
<keyword evidence="3" id="KW-1185">Reference proteome</keyword>
<proteinExistence type="predicted"/>
<feature type="compositionally biased region" description="Polar residues" evidence="1">
    <location>
        <begin position="128"/>
        <end position="144"/>
    </location>
</feature>
<sequence length="956" mass="107650">MERRQPAFPFHGPSERHRHGETEPGGFWQDGSRDRARQEDPGRHGPRYAASPAEFGYANRPHHGSVQPRASRHMGARSFMGQHEESVLGSQHGPMQPSVSQQGGHRSNVTQSHVPPCDGPRPGIPQQWGPQATVPQHGASQMTGPRTWDSHSDMSHSSSPQNSYLPYQGAPPSNMLPQEASPFHMSQQGVPSNMARQGAPPSTITFHGTPMSNMPHQGALPSAMPHQGILPSAMPHQGALPSNIPQHGAPPLTMPHHGAPNLSTLHQWADPANMPPYAAPPSKMPPHGAPLSMMPPREGPISQIPQPLGSQSNLIYHESHQSYQREAPPSKMLQDRDPQSLIATGDDLHPKSSPFAGPYIGVHHRERDLLNSKSTLVCSEPGIPPHGAAHPVLHQVGAFRDPISGVYQTNSVIPKPVQPHEAHYVDPFLVSHLTALQSPYPPAPSSAQMGDHRPNDDFLSQTNQSKAPFAVPDASLSSVAGESHKQNDFQGPQVHAQNIDHFVKEQRLYNLSRQSDNMQGMESSDRVSVFKQAEEQSNLEDDISGQRDVCFMQRDSLDVQRFGDLFYQKEDSFMFPGRSDVRNENPGMTLNMQPDDMWISGDCTPSHKDMFQNWLSSFLAHRRPKQSPKPECSPLPTVSEARELIYSTLRLLSQLRALCKDLESSVESKESWAKDFPKVAHIRSELQKRMKTIEEPGFIENAKRKMGRVRKKRLRQQRAKQETEEDKKAAEEAAEREARIDRWRMQCVQEVEEKKRERELKATADRVLSEVRKKQADTKKMLDVLKSLEKLRKLRKEAAGRKGVFPPQSADETFENHIKRLRTMVNKRVALYDTEERALNVILEGEQEEERKKDKEKRTKKEREKFLQMQQKVDSILFGDPDLFPDPLPLLHPLQPFRQYYLQAENSVVSLVQIRHEWDRFLVPPDHPDGSSIPRGWVTPKSPSSQTWATALQQME</sequence>
<evidence type="ECO:0000313" key="3">
    <source>
        <dbReference type="Proteomes" id="UP000694569"/>
    </source>
</evidence>
<feature type="compositionally biased region" description="Basic and acidic residues" evidence="1">
    <location>
        <begin position="719"/>
        <end position="730"/>
    </location>
</feature>
<dbReference type="GeneTree" id="ENSGT00390000017392"/>
<feature type="region of interest" description="Disordered" evidence="1">
    <location>
        <begin position="927"/>
        <end position="956"/>
    </location>
</feature>
<dbReference type="Pfam" id="PF16021">
    <property type="entry name" value="PDCD7"/>
    <property type="match status" value="1"/>
</dbReference>
<reference evidence="2" key="1">
    <citation type="submission" date="2025-08" db="UniProtKB">
        <authorList>
            <consortium name="Ensembl"/>
        </authorList>
    </citation>
    <scope>IDENTIFICATION</scope>
</reference>
<feature type="region of interest" description="Disordered" evidence="1">
    <location>
        <begin position="439"/>
        <end position="462"/>
    </location>
</feature>
<feature type="region of interest" description="Disordered" evidence="1">
    <location>
        <begin position="706"/>
        <end position="730"/>
    </location>
</feature>
<dbReference type="Ensembl" id="ENSLLET00000011580.1">
    <property type="protein sequence ID" value="ENSLLEP00000011131.1"/>
    <property type="gene ID" value="ENSLLEG00000007110.1"/>
</dbReference>
<evidence type="ECO:0008006" key="4">
    <source>
        <dbReference type="Google" id="ProtNLM"/>
    </source>
</evidence>
<feature type="compositionally biased region" description="Basic residues" evidence="1">
    <location>
        <begin position="706"/>
        <end position="718"/>
    </location>
</feature>
<feature type="compositionally biased region" description="Basic and acidic residues" evidence="1">
    <location>
        <begin position="13"/>
        <end position="22"/>
    </location>
</feature>
<evidence type="ECO:0000313" key="2">
    <source>
        <dbReference type="Ensembl" id="ENSLLEP00000011131.1"/>
    </source>
</evidence>
<accession>A0A8C5PB21</accession>
<feature type="compositionally biased region" description="Polar residues" evidence="1">
    <location>
        <begin position="97"/>
        <end position="113"/>
    </location>
</feature>
<dbReference type="PANTHER" id="PTHR48190:SF2">
    <property type="entry name" value="PROGRAMMED CELL DEATH PROTEIN 7"/>
    <property type="match status" value="1"/>
</dbReference>
<dbReference type="AlphaFoldDB" id="A0A8C5PB21"/>
<dbReference type="InterPro" id="IPR031974">
    <property type="entry name" value="PDCD7"/>
</dbReference>
<name>A0A8C5PB21_9ANUR</name>
<evidence type="ECO:0000256" key="1">
    <source>
        <dbReference type="SAM" id="MobiDB-lite"/>
    </source>
</evidence>
<feature type="compositionally biased region" description="Basic and acidic residues" evidence="1">
    <location>
        <begin position="31"/>
        <end position="43"/>
    </location>
</feature>
<feature type="compositionally biased region" description="Polar residues" evidence="1">
    <location>
        <begin position="184"/>
        <end position="215"/>
    </location>
</feature>
<dbReference type="GO" id="GO:0005689">
    <property type="term" value="C:U12-type spliceosomal complex"/>
    <property type="evidence" value="ECO:0007669"/>
    <property type="project" value="TreeGrafter"/>
</dbReference>
<feature type="compositionally biased region" description="Polar residues" evidence="1">
    <location>
        <begin position="941"/>
        <end position="956"/>
    </location>
</feature>
<protein>
    <recommendedName>
        <fullName evidence="4">Programmed cell death 7</fullName>
    </recommendedName>
</protein>